<sequence length="456" mass="48882">MLLRSSFFLFFASCACALWIPIRRQSAPTTVVIRNPQADAKINFSDIANEMYSATIYVNGHPYQVQVDSGSSDLWINADGIDLPGIHYTDLESNTVYGDGSSAGGEIVLGNVTFGEFTVVNQALVLAPGSNATGGGLVQGLLGVGPYDGSKIYQTLNGTAYNGQNFLTNVFNLVPDESPFMTFLLSRTNTGVTEGGVMSIGELVSNLTHITKAPKLPLLSQRGWLTASDGVLVNGKHHPAYTTSNAAGNQSLALIDTGTTVGTIPRAVVDFMYKDIAGAMWSDDYNTYTLPCQSKVNISFVFGGVTYPIHPIDAVLADIGDNGMVTCVAAFEPADDGLMVLGDTFMRNVYTLFNFGDQVTQRGGDEPAHIQMLSITDPDAAWSEFHLLNARRIAELEFDKFAKEFQVATSTALSASPTASQYTLVGHNSKVATTAYATSTPAPLVVQNSRRNHYFG</sequence>
<protein>
    <submittedName>
        <fullName evidence="4">Aspartic peptidase domain-containing protein</fullName>
    </submittedName>
</protein>
<dbReference type="Gene3D" id="2.40.70.10">
    <property type="entry name" value="Acid Proteases"/>
    <property type="match status" value="2"/>
</dbReference>
<dbReference type="PROSITE" id="PS51767">
    <property type="entry name" value="PEPTIDASE_A1"/>
    <property type="match status" value="1"/>
</dbReference>
<dbReference type="PROSITE" id="PS51257">
    <property type="entry name" value="PROKAR_LIPOPROTEIN"/>
    <property type="match status" value="1"/>
</dbReference>
<evidence type="ECO:0000313" key="5">
    <source>
        <dbReference type="Proteomes" id="UP000814176"/>
    </source>
</evidence>
<dbReference type="Proteomes" id="UP000814176">
    <property type="component" value="Unassembled WGS sequence"/>
</dbReference>
<dbReference type="Pfam" id="PF00026">
    <property type="entry name" value="Asp"/>
    <property type="match status" value="1"/>
</dbReference>
<comment type="caution">
    <text evidence="4">The sequence shown here is derived from an EMBL/GenBank/DDBJ whole genome shotgun (WGS) entry which is preliminary data.</text>
</comment>
<dbReference type="CDD" id="cd05471">
    <property type="entry name" value="pepsin_like"/>
    <property type="match status" value="1"/>
</dbReference>
<dbReference type="InterPro" id="IPR033121">
    <property type="entry name" value="PEPTIDASE_A1"/>
</dbReference>
<comment type="similarity">
    <text evidence="1">Belongs to the peptidase A1 family.</text>
</comment>
<dbReference type="InterPro" id="IPR021109">
    <property type="entry name" value="Peptidase_aspartic_dom_sf"/>
</dbReference>
<evidence type="ECO:0000259" key="3">
    <source>
        <dbReference type="PROSITE" id="PS51767"/>
    </source>
</evidence>
<feature type="domain" description="Peptidase A1" evidence="3">
    <location>
        <begin position="52"/>
        <end position="363"/>
    </location>
</feature>
<feature type="signal peptide" evidence="2">
    <location>
        <begin position="1"/>
        <end position="17"/>
    </location>
</feature>
<keyword evidence="5" id="KW-1185">Reference proteome</keyword>
<accession>A0ABQ8KK58</accession>
<evidence type="ECO:0000256" key="2">
    <source>
        <dbReference type="SAM" id="SignalP"/>
    </source>
</evidence>
<dbReference type="SUPFAM" id="SSF50630">
    <property type="entry name" value="Acid proteases"/>
    <property type="match status" value="1"/>
</dbReference>
<evidence type="ECO:0000256" key="1">
    <source>
        <dbReference type="ARBA" id="ARBA00007447"/>
    </source>
</evidence>
<gene>
    <name evidence="4" type="ORF">C8Q71DRAFT_563127</name>
</gene>
<proteinExistence type="inferred from homology"/>
<feature type="chain" id="PRO_5045757434" evidence="2">
    <location>
        <begin position="18"/>
        <end position="456"/>
    </location>
</feature>
<evidence type="ECO:0000313" key="4">
    <source>
        <dbReference type="EMBL" id="KAH9837819.1"/>
    </source>
</evidence>
<dbReference type="InterPro" id="IPR034164">
    <property type="entry name" value="Pepsin-like_dom"/>
</dbReference>
<reference evidence="4 5" key="1">
    <citation type="journal article" date="2021" name="Environ. Microbiol.">
        <title>Gene family expansions and transcriptome signatures uncover fungal adaptations to wood decay.</title>
        <authorList>
            <person name="Hage H."/>
            <person name="Miyauchi S."/>
            <person name="Viragh M."/>
            <person name="Drula E."/>
            <person name="Min B."/>
            <person name="Chaduli D."/>
            <person name="Navarro D."/>
            <person name="Favel A."/>
            <person name="Norest M."/>
            <person name="Lesage-Meessen L."/>
            <person name="Balint B."/>
            <person name="Merenyi Z."/>
            <person name="de Eugenio L."/>
            <person name="Morin E."/>
            <person name="Martinez A.T."/>
            <person name="Baldrian P."/>
            <person name="Stursova M."/>
            <person name="Martinez M.J."/>
            <person name="Novotny C."/>
            <person name="Magnuson J.K."/>
            <person name="Spatafora J.W."/>
            <person name="Maurice S."/>
            <person name="Pangilinan J."/>
            <person name="Andreopoulos W."/>
            <person name="LaButti K."/>
            <person name="Hundley H."/>
            <person name="Na H."/>
            <person name="Kuo A."/>
            <person name="Barry K."/>
            <person name="Lipzen A."/>
            <person name="Henrissat B."/>
            <person name="Riley R."/>
            <person name="Ahrendt S."/>
            <person name="Nagy L.G."/>
            <person name="Grigoriev I.V."/>
            <person name="Martin F."/>
            <person name="Rosso M.N."/>
        </authorList>
    </citation>
    <scope>NUCLEOTIDE SEQUENCE [LARGE SCALE GENOMIC DNA]</scope>
    <source>
        <strain evidence="4 5">CIRM-BRFM 1785</strain>
    </source>
</reference>
<dbReference type="GeneID" id="72000109"/>
<dbReference type="PRINTS" id="PR00792">
    <property type="entry name" value="PEPSIN"/>
</dbReference>
<dbReference type="PANTHER" id="PTHR47966">
    <property type="entry name" value="BETA-SITE APP-CLEAVING ENZYME, ISOFORM A-RELATED"/>
    <property type="match status" value="1"/>
</dbReference>
<dbReference type="EMBL" id="JADCUA010000008">
    <property type="protein sequence ID" value="KAH9837819.1"/>
    <property type="molecule type" value="Genomic_DNA"/>
</dbReference>
<keyword evidence="2" id="KW-0732">Signal</keyword>
<dbReference type="RefSeq" id="XP_047779857.1">
    <property type="nucleotide sequence ID" value="XM_047919377.1"/>
</dbReference>
<organism evidence="4 5">
    <name type="scientific">Rhodofomes roseus</name>
    <dbReference type="NCBI Taxonomy" id="34475"/>
    <lineage>
        <taxon>Eukaryota</taxon>
        <taxon>Fungi</taxon>
        <taxon>Dikarya</taxon>
        <taxon>Basidiomycota</taxon>
        <taxon>Agaricomycotina</taxon>
        <taxon>Agaricomycetes</taxon>
        <taxon>Polyporales</taxon>
        <taxon>Rhodofomes</taxon>
    </lineage>
</organism>
<dbReference type="PANTHER" id="PTHR47966:SF51">
    <property type="entry name" value="BETA-SITE APP-CLEAVING ENZYME, ISOFORM A-RELATED"/>
    <property type="match status" value="1"/>
</dbReference>
<name>A0ABQ8KK58_9APHY</name>
<dbReference type="InterPro" id="IPR001461">
    <property type="entry name" value="Aspartic_peptidase_A1"/>
</dbReference>